<feature type="region of interest" description="Disordered" evidence="2">
    <location>
        <begin position="1"/>
        <end position="29"/>
    </location>
</feature>
<dbReference type="AlphaFoldDB" id="A0ABD3MJK3"/>
<dbReference type="EMBL" id="JALLAZ020001780">
    <property type="protein sequence ID" value="KAL3764073.1"/>
    <property type="molecule type" value="Genomic_DNA"/>
</dbReference>
<evidence type="ECO:0000256" key="2">
    <source>
        <dbReference type="SAM" id="MobiDB-lite"/>
    </source>
</evidence>
<feature type="coiled-coil region" evidence="1">
    <location>
        <begin position="56"/>
        <end position="83"/>
    </location>
</feature>
<gene>
    <name evidence="3" type="ORF">ACHAW5_010443</name>
</gene>
<keyword evidence="1" id="KW-0175">Coiled coil</keyword>
<protein>
    <recommendedName>
        <fullName evidence="5">PiggyBac transposable element-derived protein 4 C-terminal zinc-ribbon domain-containing protein</fullName>
    </recommendedName>
</protein>
<evidence type="ECO:0000313" key="3">
    <source>
        <dbReference type="EMBL" id="KAL3764073.1"/>
    </source>
</evidence>
<dbReference type="Proteomes" id="UP001530315">
    <property type="component" value="Unassembled WGS sequence"/>
</dbReference>
<evidence type="ECO:0000313" key="4">
    <source>
        <dbReference type="Proteomes" id="UP001530315"/>
    </source>
</evidence>
<evidence type="ECO:0008006" key="5">
    <source>
        <dbReference type="Google" id="ProtNLM"/>
    </source>
</evidence>
<sequence length="320" mass="35495">MDNPTPPTAEQRQQQQHHHHPPEELQNTDAAATSADAIAEAGVSVEESMTTLRDRQDEQARLLASMQSRIDELENVVRRFVGNDPTRQTVAAAATAEVTTTATTQLCMSPEADPDNAMAMATSDDDIDAIIESRTQRSLWPLKRRYCTNFTHDADLVRVRFHVSDRYGHVSVRIPKIVDVDNNEGRYGLGNKEGRLICRLCSGKTMNRNTSWMCATCLVPLCVDVSNGDRESSCHARWHKCPDLVTLNETLNSSLRERRTSRKRSRATTDDTIARWGALPEAGADATTTVEPLAKVEMAEEEPPPQDRVASTNASVSQID</sequence>
<evidence type="ECO:0000256" key="1">
    <source>
        <dbReference type="SAM" id="Coils"/>
    </source>
</evidence>
<accession>A0ABD3MJK3</accession>
<reference evidence="3 4" key="1">
    <citation type="submission" date="2024-10" db="EMBL/GenBank/DDBJ databases">
        <title>Updated reference genomes for cyclostephanoid diatoms.</title>
        <authorList>
            <person name="Roberts W.R."/>
            <person name="Alverson A.J."/>
        </authorList>
    </citation>
    <scope>NUCLEOTIDE SEQUENCE [LARGE SCALE GENOMIC DNA]</scope>
    <source>
        <strain evidence="3 4">AJA276-08</strain>
    </source>
</reference>
<keyword evidence="4" id="KW-1185">Reference proteome</keyword>
<name>A0ABD3MJK3_9STRA</name>
<feature type="region of interest" description="Disordered" evidence="2">
    <location>
        <begin position="277"/>
        <end position="320"/>
    </location>
</feature>
<feature type="compositionally biased region" description="Polar residues" evidence="2">
    <location>
        <begin position="309"/>
        <end position="320"/>
    </location>
</feature>
<comment type="caution">
    <text evidence="3">The sequence shown here is derived from an EMBL/GenBank/DDBJ whole genome shotgun (WGS) entry which is preliminary data.</text>
</comment>
<organism evidence="3 4">
    <name type="scientific">Stephanodiscus triporus</name>
    <dbReference type="NCBI Taxonomy" id="2934178"/>
    <lineage>
        <taxon>Eukaryota</taxon>
        <taxon>Sar</taxon>
        <taxon>Stramenopiles</taxon>
        <taxon>Ochrophyta</taxon>
        <taxon>Bacillariophyta</taxon>
        <taxon>Coscinodiscophyceae</taxon>
        <taxon>Thalassiosirophycidae</taxon>
        <taxon>Stephanodiscales</taxon>
        <taxon>Stephanodiscaceae</taxon>
        <taxon>Stephanodiscus</taxon>
    </lineage>
</organism>
<proteinExistence type="predicted"/>